<evidence type="ECO:0000313" key="2">
    <source>
        <dbReference type="EMBL" id="EDM76846.1"/>
    </source>
</evidence>
<dbReference type="RefSeq" id="WP_006974028.1">
    <property type="nucleotide sequence ID" value="NZ_ABCS01000057.1"/>
</dbReference>
<dbReference type="InterPro" id="IPR016039">
    <property type="entry name" value="Thiolase-like"/>
</dbReference>
<dbReference type="STRING" id="391625.PPSIR1_04538"/>
<dbReference type="EMBL" id="ABCS01000057">
    <property type="protein sequence ID" value="EDM76846.1"/>
    <property type="molecule type" value="Genomic_DNA"/>
</dbReference>
<comment type="caution">
    <text evidence="2">The sequence shown here is derived from an EMBL/GenBank/DDBJ whole genome shotgun (WGS) entry which is preliminary data.</text>
</comment>
<keyword evidence="3" id="KW-1185">Reference proteome</keyword>
<organism evidence="2 3">
    <name type="scientific">Plesiocystis pacifica SIR-1</name>
    <dbReference type="NCBI Taxonomy" id="391625"/>
    <lineage>
        <taxon>Bacteria</taxon>
        <taxon>Pseudomonadati</taxon>
        <taxon>Myxococcota</taxon>
        <taxon>Polyangia</taxon>
        <taxon>Nannocystales</taxon>
        <taxon>Nannocystaceae</taxon>
        <taxon>Plesiocystis</taxon>
    </lineage>
</organism>
<dbReference type="Proteomes" id="UP000005801">
    <property type="component" value="Unassembled WGS sequence"/>
</dbReference>
<protein>
    <recommendedName>
        <fullName evidence="1">Beta-ketoacyl synthase-like N-terminal domain-containing protein</fullName>
    </recommendedName>
</protein>
<dbReference type="AlphaFoldDB" id="A6GBD7"/>
<proteinExistence type="predicted"/>
<sequence>MKAFLRGVGLWSPTAGTVASWLEAGAPADLGGVDEAGKRPPADLLHSRLRRRTSTLTRAAVTALVEACTAGGAPLDECRIVLASSYGEIETTVDILGQLADPEGPVSPTKFHNSVHNTATGYMSIAAGNRWPSTALAAGSRALEVGVLEALAGLAAGGPQRVVVILAEERLPAPFEREDADPTFAVALHFDAEAGGEACPESLDLPVELCELELGPEHGDDAGVGAGADGIASTLADLLPLLRRVLVDREGADTVALSQARTRGHARRWGLRIGAGAGEAS</sequence>
<dbReference type="Gene3D" id="3.40.47.10">
    <property type="match status" value="1"/>
</dbReference>
<name>A6GBD7_9BACT</name>
<evidence type="ECO:0000313" key="3">
    <source>
        <dbReference type="Proteomes" id="UP000005801"/>
    </source>
</evidence>
<gene>
    <name evidence="2" type="ORF">PPSIR1_04538</name>
</gene>
<accession>A6GBD7</accession>
<dbReference type="eggNOG" id="COG0304">
    <property type="taxonomic scope" value="Bacteria"/>
</dbReference>
<dbReference type="Pfam" id="PF13723">
    <property type="entry name" value="Ketoacyl-synt_2"/>
    <property type="match status" value="1"/>
</dbReference>
<dbReference type="GO" id="GO:0016746">
    <property type="term" value="F:acyltransferase activity"/>
    <property type="evidence" value="ECO:0007669"/>
    <property type="project" value="InterPro"/>
</dbReference>
<reference evidence="2 3" key="1">
    <citation type="submission" date="2007-06" db="EMBL/GenBank/DDBJ databases">
        <authorList>
            <person name="Shimkets L."/>
            <person name="Ferriera S."/>
            <person name="Johnson J."/>
            <person name="Kravitz S."/>
            <person name="Beeson K."/>
            <person name="Sutton G."/>
            <person name="Rogers Y.-H."/>
            <person name="Friedman R."/>
            <person name="Frazier M."/>
            <person name="Venter J.C."/>
        </authorList>
    </citation>
    <scope>NUCLEOTIDE SEQUENCE [LARGE SCALE GENOMIC DNA]</scope>
    <source>
        <strain evidence="2 3">SIR-1</strain>
    </source>
</reference>
<dbReference type="OrthoDB" id="5479871at2"/>
<feature type="domain" description="Beta-ketoacyl synthase-like N-terminal" evidence="1">
    <location>
        <begin position="37"/>
        <end position="195"/>
    </location>
</feature>
<dbReference type="SUPFAM" id="SSF53901">
    <property type="entry name" value="Thiolase-like"/>
    <property type="match status" value="1"/>
</dbReference>
<evidence type="ECO:0000259" key="1">
    <source>
        <dbReference type="Pfam" id="PF13723"/>
    </source>
</evidence>
<dbReference type="InterPro" id="IPR014030">
    <property type="entry name" value="Ketoacyl_synth_N"/>
</dbReference>